<proteinExistence type="predicted"/>
<gene>
    <name evidence="1" type="ORF">SPRI_0816</name>
</gene>
<dbReference type="PATRIC" id="fig|38300.4.peg.877"/>
<evidence type="ECO:0000313" key="1">
    <source>
        <dbReference type="EMBL" id="ALC19122.1"/>
    </source>
</evidence>
<sequence length="52" mass="5843">MVLLNAGVRFRTGRYGGPGHRPRPLRVVRERTAFAWRTGTPFAVALVPRDLP</sequence>
<reference evidence="1 2" key="1">
    <citation type="submission" date="2015-08" db="EMBL/GenBank/DDBJ databases">
        <title>Genome sequence of the pristinamycin over-producing bacterium Streptomyces pristinaespiralis HCCB10218.</title>
        <authorList>
            <person name="Tian J."/>
            <person name="Yang J."/>
            <person name="Li L."/>
            <person name="Ruan L."/>
            <person name="Wei W."/>
            <person name="Zheng G."/>
            <person name="Wei Z."/>
            <person name="Yang S."/>
            <person name="Ge M."/>
            <person name="Jiang W."/>
            <person name="Lu Y."/>
        </authorList>
    </citation>
    <scope>NUCLEOTIDE SEQUENCE [LARGE SCALE GENOMIC DNA]</scope>
    <source>
        <strain evidence="1 2">HCCB 10218</strain>
    </source>
</reference>
<dbReference type="STRING" id="38300.SPRI_0816"/>
<dbReference type="AlphaFoldDB" id="A0A0M4DB84"/>
<dbReference type="KEGG" id="spri:SPRI_0816"/>
<dbReference type="Proteomes" id="UP000060513">
    <property type="component" value="Chromosome"/>
</dbReference>
<evidence type="ECO:0000313" key="2">
    <source>
        <dbReference type="Proteomes" id="UP000060513"/>
    </source>
</evidence>
<organism evidence="1">
    <name type="scientific">Streptomyces pristinaespiralis</name>
    <dbReference type="NCBI Taxonomy" id="38300"/>
    <lineage>
        <taxon>Bacteria</taxon>
        <taxon>Bacillati</taxon>
        <taxon>Actinomycetota</taxon>
        <taxon>Actinomycetes</taxon>
        <taxon>Kitasatosporales</taxon>
        <taxon>Streptomycetaceae</taxon>
        <taxon>Streptomyces</taxon>
    </lineage>
</organism>
<name>A0A0M4DB84_STRPR</name>
<accession>A0A0M4DB84</accession>
<protein>
    <submittedName>
        <fullName evidence="1">1-deoxy-D-xylulose-5-phosphate synthase</fullName>
    </submittedName>
</protein>
<dbReference type="EMBL" id="CP011340">
    <property type="protein sequence ID" value="ALC19122.1"/>
    <property type="molecule type" value="Genomic_DNA"/>
</dbReference>